<name>A0ABR8XGL8_9BACL</name>
<evidence type="ECO:0000313" key="2">
    <source>
        <dbReference type="EMBL" id="MBD8028324.1"/>
    </source>
</evidence>
<dbReference type="RefSeq" id="WP_191708745.1">
    <property type="nucleotide sequence ID" value="NZ_JACSQA010000036.1"/>
</dbReference>
<gene>
    <name evidence="2" type="ORF">H9636_16905</name>
</gene>
<feature type="region of interest" description="Disordered" evidence="1">
    <location>
        <begin position="21"/>
        <end position="117"/>
    </location>
</feature>
<dbReference type="Proteomes" id="UP000640930">
    <property type="component" value="Unassembled WGS sequence"/>
</dbReference>
<proteinExistence type="predicted"/>
<comment type="caution">
    <text evidence="2">The sequence shown here is derived from an EMBL/GenBank/DDBJ whole genome shotgun (WGS) entry which is preliminary data.</text>
</comment>
<feature type="compositionally biased region" description="Basic and acidic residues" evidence="1">
    <location>
        <begin position="82"/>
        <end position="92"/>
    </location>
</feature>
<organism evidence="2 3">
    <name type="scientific">Ureibacillus galli</name>
    <dbReference type="NCBI Taxonomy" id="2762222"/>
    <lineage>
        <taxon>Bacteria</taxon>
        <taxon>Bacillati</taxon>
        <taxon>Bacillota</taxon>
        <taxon>Bacilli</taxon>
        <taxon>Bacillales</taxon>
        <taxon>Caryophanaceae</taxon>
        <taxon>Ureibacillus</taxon>
    </lineage>
</organism>
<accession>A0ABR8XGL8</accession>
<reference evidence="2 3" key="1">
    <citation type="submission" date="2020-08" db="EMBL/GenBank/DDBJ databases">
        <title>A Genomic Blueprint of the Chicken Gut Microbiome.</title>
        <authorList>
            <person name="Gilroy R."/>
            <person name="Ravi A."/>
            <person name="Getino M."/>
            <person name="Pursley I."/>
            <person name="Horton D.L."/>
            <person name="Alikhan N.-F."/>
            <person name="Baker D."/>
            <person name="Gharbi K."/>
            <person name="Hall N."/>
            <person name="Watson M."/>
            <person name="Adriaenssens E.M."/>
            <person name="Foster-Nyarko E."/>
            <person name="Jarju S."/>
            <person name="Secka A."/>
            <person name="Antonio M."/>
            <person name="Oren A."/>
            <person name="Chaudhuri R."/>
            <person name="La Ragione R.M."/>
            <person name="Hildebrand F."/>
            <person name="Pallen M.J."/>
        </authorList>
    </citation>
    <scope>NUCLEOTIDE SEQUENCE [LARGE SCALE GENOMIC DNA]</scope>
    <source>
        <strain evidence="2 3">Re31</strain>
    </source>
</reference>
<protein>
    <submittedName>
        <fullName evidence="2">Uncharacterized protein</fullName>
    </submittedName>
</protein>
<sequence>MEGIIGMVVIFILSSLFAGKEKKEQKPMPPFNNKQTTQRSQSSKKVDRREPQKSLEDFASEVFQQLNDRTSTRSSNRSLEQPSRDLARRETIVENNVSKTNVKNARPTLDANRSNRSSNITRAKTTKGNIKQQEIGNFVPTNREALVQAIITSEILGPPKAKQRS</sequence>
<feature type="compositionally biased region" description="Polar residues" evidence="1">
    <location>
        <begin position="32"/>
        <end position="43"/>
    </location>
</feature>
<evidence type="ECO:0000256" key="1">
    <source>
        <dbReference type="SAM" id="MobiDB-lite"/>
    </source>
</evidence>
<feature type="compositionally biased region" description="Basic and acidic residues" evidence="1">
    <location>
        <begin position="44"/>
        <end position="56"/>
    </location>
</feature>
<evidence type="ECO:0000313" key="3">
    <source>
        <dbReference type="Proteomes" id="UP000640930"/>
    </source>
</evidence>
<dbReference type="EMBL" id="JACSQA010000036">
    <property type="protein sequence ID" value="MBD8028324.1"/>
    <property type="molecule type" value="Genomic_DNA"/>
</dbReference>
<keyword evidence="3" id="KW-1185">Reference proteome</keyword>
<feature type="compositionally biased region" description="Polar residues" evidence="1">
    <location>
        <begin position="93"/>
        <end position="103"/>
    </location>
</feature>